<dbReference type="InterPro" id="IPR013320">
    <property type="entry name" value="ConA-like_dom_sf"/>
</dbReference>
<dbReference type="PANTHER" id="PTHR15261">
    <property type="entry name" value="THROMBOSPONDIN-TYPE LAMININ G DOMAIN AND EAR REPEAT-CONTAINING"/>
    <property type="match status" value="1"/>
</dbReference>
<comment type="caution">
    <text evidence="5">The sequence shown here is derived from an EMBL/GenBank/DDBJ whole genome shotgun (WGS) entry which is preliminary data.</text>
</comment>
<dbReference type="PANTHER" id="PTHR15261:SF4">
    <property type="entry name" value="THROMBOSPONDIN-TYPE LAMININ G DOMAIN AND EAR REPEAT-CONTAINING PROTEIN"/>
    <property type="match status" value="1"/>
</dbReference>
<proteinExistence type="predicted"/>
<dbReference type="CDD" id="cd06263">
    <property type="entry name" value="MAM"/>
    <property type="match status" value="1"/>
</dbReference>
<dbReference type="InterPro" id="IPR005492">
    <property type="entry name" value="EPTP"/>
</dbReference>
<dbReference type="Pfam" id="PF03736">
    <property type="entry name" value="EPTP"/>
    <property type="match status" value="5"/>
</dbReference>
<keyword evidence="6" id="KW-1185">Reference proteome</keyword>
<dbReference type="SMART" id="SM00137">
    <property type="entry name" value="MAM"/>
    <property type="match status" value="1"/>
</dbReference>
<dbReference type="PROSITE" id="PS50060">
    <property type="entry name" value="MAM_2"/>
    <property type="match status" value="1"/>
</dbReference>
<dbReference type="PROSITE" id="PS50912">
    <property type="entry name" value="EAR"/>
    <property type="match status" value="6"/>
</dbReference>
<keyword evidence="2" id="KW-0732">Signal</keyword>
<sequence length="411" mass="45937">MYIEASSPRQPGDNAKLYSPLMKFFGNMCLQFYYHMSGATTGSLNVTVSGNLVFSARGDKGDMWRKASVNVSAIEGLHTVTFEGVVGSSDTGDIAIDDFSLTAGSCPYDCSSCYFEKYQDLPTRGAHAVEHFTIDGSLFLAFANYKSDTAENFNTDSFIYKFNDLTGKFFVYQTVGTHGGHDVEYFTISGEHYLAVANVNNGITHRLNSVIYLWNGTLFVSFQNVATIRGASFNFFTIEKEPFLAVSNINANSVIYKWKNNMFEKFQEIAIGGCRASAAFVINNESYIAFANEERSASSVVYKRAGMHFVKLRNLPKYVAMDIKSFYINDDVFLAIASQPESSYINKWNGSQFVQFKTIHTSGARALHPFVMCGQTFLGVADQLRTKTVLYRFSASRPVHKISRAFNLWSH</sequence>
<evidence type="ECO:0000256" key="3">
    <source>
        <dbReference type="ARBA" id="ARBA00022737"/>
    </source>
</evidence>
<name>A0ABN8SQV4_9CNID</name>
<protein>
    <recommendedName>
        <fullName evidence="4">MAM domain-containing protein</fullName>
    </recommendedName>
</protein>
<evidence type="ECO:0000256" key="2">
    <source>
        <dbReference type="ARBA" id="ARBA00022729"/>
    </source>
</evidence>
<organism evidence="5 6">
    <name type="scientific">Porites evermanni</name>
    <dbReference type="NCBI Taxonomy" id="104178"/>
    <lineage>
        <taxon>Eukaryota</taxon>
        <taxon>Metazoa</taxon>
        <taxon>Cnidaria</taxon>
        <taxon>Anthozoa</taxon>
        <taxon>Hexacorallia</taxon>
        <taxon>Scleractinia</taxon>
        <taxon>Fungiina</taxon>
        <taxon>Poritidae</taxon>
        <taxon>Porites</taxon>
    </lineage>
</organism>
<evidence type="ECO:0000259" key="4">
    <source>
        <dbReference type="PROSITE" id="PS50060"/>
    </source>
</evidence>
<feature type="domain" description="MAM" evidence="4">
    <location>
        <begin position="1"/>
        <end position="108"/>
    </location>
</feature>
<dbReference type="Gene3D" id="2.60.120.200">
    <property type="match status" value="1"/>
</dbReference>
<dbReference type="Proteomes" id="UP001159427">
    <property type="component" value="Unassembled WGS sequence"/>
</dbReference>
<dbReference type="InterPro" id="IPR000998">
    <property type="entry name" value="MAM_dom"/>
</dbReference>
<dbReference type="InterPro" id="IPR009039">
    <property type="entry name" value="EAR"/>
</dbReference>
<accession>A0ABN8SQV4</accession>
<gene>
    <name evidence="5" type="ORF">PEVE_00025508</name>
</gene>
<comment type="subcellular location">
    <subcellularLocation>
        <location evidence="1">Cell projection</location>
        <location evidence="1">Stereocilium</location>
    </subcellularLocation>
</comment>
<dbReference type="SUPFAM" id="SSF49899">
    <property type="entry name" value="Concanavalin A-like lectins/glucanases"/>
    <property type="match status" value="1"/>
</dbReference>
<evidence type="ECO:0000256" key="1">
    <source>
        <dbReference type="ARBA" id="ARBA00004645"/>
    </source>
</evidence>
<dbReference type="Pfam" id="PF00629">
    <property type="entry name" value="MAM"/>
    <property type="match status" value="1"/>
</dbReference>
<keyword evidence="3" id="KW-0677">Repeat</keyword>
<reference evidence="5 6" key="1">
    <citation type="submission" date="2022-05" db="EMBL/GenBank/DDBJ databases">
        <authorList>
            <consortium name="Genoscope - CEA"/>
            <person name="William W."/>
        </authorList>
    </citation>
    <scope>NUCLEOTIDE SEQUENCE [LARGE SCALE GENOMIC DNA]</scope>
</reference>
<dbReference type="EMBL" id="CALNXI010003436">
    <property type="protein sequence ID" value="CAH3193265.1"/>
    <property type="molecule type" value="Genomic_DNA"/>
</dbReference>
<evidence type="ECO:0000313" key="6">
    <source>
        <dbReference type="Proteomes" id="UP001159427"/>
    </source>
</evidence>
<evidence type="ECO:0000313" key="5">
    <source>
        <dbReference type="EMBL" id="CAH3193265.1"/>
    </source>
</evidence>